<organism evidence="1 2">
    <name type="scientific">Pseudoneurospora amorphoporcata</name>
    <dbReference type="NCBI Taxonomy" id="241081"/>
    <lineage>
        <taxon>Eukaryota</taxon>
        <taxon>Fungi</taxon>
        <taxon>Dikarya</taxon>
        <taxon>Ascomycota</taxon>
        <taxon>Pezizomycotina</taxon>
        <taxon>Sordariomycetes</taxon>
        <taxon>Sordariomycetidae</taxon>
        <taxon>Sordariales</taxon>
        <taxon>Sordariaceae</taxon>
        <taxon>Pseudoneurospora</taxon>
    </lineage>
</organism>
<evidence type="ECO:0000313" key="2">
    <source>
        <dbReference type="Proteomes" id="UP001303222"/>
    </source>
</evidence>
<feature type="non-terminal residue" evidence="1">
    <location>
        <position position="142"/>
    </location>
</feature>
<gene>
    <name evidence="1" type="ORF">QBC32DRAFT_184368</name>
</gene>
<dbReference type="Proteomes" id="UP001303222">
    <property type="component" value="Unassembled WGS sequence"/>
</dbReference>
<name>A0AAN6NLY8_9PEZI</name>
<evidence type="ECO:0000313" key="1">
    <source>
        <dbReference type="EMBL" id="KAK3947291.1"/>
    </source>
</evidence>
<dbReference type="EMBL" id="MU859376">
    <property type="protein sequence ID" value="KAK3947291.1"/>
    <property type="molecule type" value="Genomic_DNA"/>
</dbReference>
<dbReference type="AlphaFoldDB" id="A0AAN6NLY8"/>
<accession>A0AAN6NLY8</accession>
<comment type="caution">
    <text evidence="1">The sequence shown here is derived from an EMBL/GenBank/DDBJ whole genome shotgun (WGS) entry which is preliminary data.</text>
</comment>
<sequence>MTTLRWTLTLEETSEPGINDLCIVYETPDKNTAEFRRHHLQRLKDKLPDNGSLTTDIQENGSVAIRGAKVTRLVEVRGPAGDTEPPEVVSYELHFGSSANAEMLAIVLQLGSSPSLQEMIRSRSFVMPRQIQKDSLEWKTYK</sequence>
<keyword evidence="2" id="KW-1185">Reference proteome</keyword>
<protein>
    <submittedName>
        <fullName evidence="1">Uncharacterized protein</fullName>
    </submittedName>
</protein>
<reference evidence="1" key="2">
    <citation type="submission" date="2023-06" db="EMBL/GenBank/DDBJ databases">
        <authorList>
            <consortium name="Lawrence Berkeley National Laboratory"/>
            <person name="Mondo S.J."/>
            <person name="Hensen N."/>
            <person name="Bonometti L."/>
            <person name="Westerberg I."/>
            <person name="Brannstrom I.O."/>
            <person name="Guillou S."/>
            <person name="Cros-Aarteil S."/>
            <person name="Calhoun S."/>
            <person name="Haridas S."/>
            <person name="Kuo A."/>
            <person name="Pangilinan J."/>
            <person name="Riley R."/>
            <person name="Labutti K."/>
            <person name="Andreopoulos B."/>
            <person name="Lipzen A."/>
            <person name="Chen C."/>
            <person name="Yanf M."/>
            <person name="Daum C."/>
            <person name="Ng V."/>
            <person name="Clum A."/>
            <person name="Steindorff A."/>
            <person name="Ohm R."/>
            <person name="Martin F."/>
            <person name="Silar P."/>
            <person name="Natvig D."/>
            <person name="Lalanne C."/>
            <person name="Gautier V."/>
            <person name="Ament-Velasquez S.L."/>
            <person name="Kruys A."/>
            <person name="Hutchinson M.I."/>
            <person name="Powell A.J."/>
            <person name="Barry K."/>
            <person name="Miller A.N."/>
            <person name="Grigoriev I.V."/>
            <person name="Debuchy R."/>
            <person name="Gladieux P."/>
            <person name="Thoren M.H."/>
            <person name="Johannesson H."/>
        </authorList>
    </citation>
    <scope>NUCLEOTIDE SEQUENCE</scope>
    <source>
        <strain evidence="1">CBS 626.80</strain>
    </source>
</reference>
<proteinExistence type="predicted"/>
<reference evidence="1" key="1">
    <citation type="journal article" date="2023" name="Mol. Phylogenet. Evol.">
        <title>Genome-scale phylogeny and comparative genomics of the fungal order Sordariales.</title>
        <authorList>
            <person name="Hensen N."/>
            <person name="Bonometti L."/>
            <person name="Westerberg I."/>
            <person name="Brannstrom I.O."/>
            <person name="Guillou S."/>
            <person name="Cros-Aarteil S."/>
            <person name="Calhoun S."/>
            <person name="Haridas S."/>
            <person name="Kuo A."/>
            <person name="Mondo S."/>
            <person name="Pangilinan J."/>
            <person name="Riley R."/>
            <person name="LaButti K."/>
            <person name="Andreopoulos B."/>
            <person name="Lipzen A."/>
            <person name="Chen C."/>
            <person name="Yan M."/>
            <person name="Daum C."/>
            <person name="Ng V."/>
            <person name="Clum A."/>
            <person name="Steindorff A."/>
            <person name="Ohm R.A."/>
            <person name="Martin F."/>
            <person name="Silar P."/>
            <person name="Natvig D.O."/>
            <person name="Lalanne C."/>
            <person name="Gautier V."/>
            <person name="Ament-Velasquez S.L."/>
            <person name="Kruys A."/>
            <person name="Hutchinson M.I."/>
            <person name="Powell A.J."/>
            <person name="Barry K."/>
            <person name="Miller A.N."/>
            <person name="Grigoriev I.V."/>
            <person name="Debuchy R."/>
            <person name="Gladieux P."/>
            <person name="Hiltunen Thoren M."/>
            <person name="Johannesson H."/>
        </authorList>
    </citation>
    <scope>NUCLEOTIDE SEQUENCE</scope>
    <source>
        <strain evidence="1">CBS 626.80</strain>
    </source>
</reference>